<dbReference type="Proteomes" id="UP000183120">
    <property type="component" value="Unassembled WGS sequence"/>
</dbReference>
<evidence type="ECO:0000256" key="6">
    <source>
        <dbReference type="ARBA" id="ARBA00022723"/>
    </source>
</evidence>
<keyword evidence="5 12" id="KW-0812">Transmembrane</keyword>
<feature type="binding site" evidence="12">
    <location>
        <position position="149"/>
    </location>
    <ligand>
        <name>Zn(2+)</name>
        <dbReference type="ChEBI" id="CHEBI:29105"/>
        <note>catalytic</note>
    </ligand>
</feature>
<dbReference type="GO" id="GO:0005886">
    <property type="term" value="C:plasma membrane"/>
    <property type="evidence" value="ECO:0007669"/>
    <property type="project" value="UniProtKB-SubCell"/>
</dbReference>
<organism evidence="14 15">
    <name type="scientific">Candidatus Gottesmanbacteria bacterium CG1_02_37_22</name>
    <dbReference type="NCBI Taxonomy" id="1805209"/>
    <lineage>
        <taxon>Bacteria</taxon>
        <taxon>Candidatus Gottesmaniibacteriota</taxon>
    </lineage>
</organism>
<feature type="transmembrane region" description="Helical" evidence="12">
    <location>
        <begin position="41"/>
        <end position="62"/>
    </location>
</feature>
<sequence>MDDKLKTSISANKTKSWIIMVFFALFVAMLGLVFGKISGHGLTWAMIAFLLAGVASLGGYFFGDKMILGISNAHEADKVKDENIYTIIGNITLKAGLPILKVYIIEDRSPNAFATGRDPNHAVICVTRGLIDKLKMAEIEGVVAHELSHIRNYDTRLMVITSILVGTVAFMADWFVRSLWWGESSSDNNNKNISRTFLLVAGILLAVISPIIATIIQLVISRRREFLADASGVLFTRNPEGLITALEKISNDRSVLRSASNATAHLFIENPFKGKINGAWWVGLFNTHPPIEERIKILRSL</sequence>
<dbReference type="InterPro" id="IPR001915">
    <property type="entry name" value="Peptidase_M48"/>
</dbReference>
<dbReference type="STRING" id="1805209.AUJ73_01825"/>
<keyword evidence="10 12" id="KW-0482">Metalloprotease</keyword>
<keyword evidence="6 12" id="KW-0479">Metal-binding</keyword>
<evidence type="ECO:0000313" key="15">
    <source>
        <dbReference type="Proteomes" id="UP000183120"/>
    </source>
</evidence>
<dbReference type="CDD" id="cd07340">
    <property type="entry name" value="M48B_Htpx_like"/>
    <property type="match status" value="1"/>
</dbReference>
<protein>
    <recommendedName>
        <fullName evidence="12">Protease HtpX homolog</fullName>
        <ecNumber evidence="12">3.4.24.-</ecNumber>
    </recommendedName>
</protein>
<keyword evidence="8 12" id="KW-0862">Zinc</keyword>
<evidence type="ECO:0000256" key="9">
    <source>
        <dbReference type="ARBA" id="ARBA00022989"/>
    </source>
</evidence>
<evidence type="ECO:0000256" key="5">
    <source>
        <dbReference type="ARBA" id="ARBA00022692"/>
    </source>
</evidence>
<keyword evidence="9 12" id="KW-1133">Transmembrane helix</keyword>
<reference evidence="14 15" key="1">
    <citation type="journal article" date="2016" name="Environ. Microbiol.">
        <title>Genomic resolution of a cold subsurface aquifer community provides metabolic insights for novel microbes adapted to high CO concentrations.</title>
        <authorList>
            <person name="Probst A.J."/>
            <person name="Castelle C.J."/>
            <person name="Singh A."/>
            <person name="Brown C.T."/>
            <person name="Anantharaman K."/>
            <person name="Sharon I."/>
            <person name="Hug L.A."/>
            <person name="Burstein D."/>
            <person name="Emerson J.B."/>
            <person name="Thomas B.C."/>
            <person name="Banfield J.F."/>
        </authorList>
    </citation>
    <scope>NUCLEOTIDE SEQUENCE [LARGE SCALE GENOMIC DNA]</scope>
    <source>
        <strain evidence="14">CG1_02_37_22</strain>
    </source>
</reference>
<evidence type="ECO:0000256" key="3">
    <source>
        <dbReference type="ARBA" id="ARBA00022475"/>
    </source>
</evidence>
<comment type="similarity">
    <text evidence="2 12">Belongs to the peptidase M48B family.</text>
</comment>
<dbReference type="GO" id="GO:0008270">
    <property type="term" value="F:zinc ion binding"/>
    <property type="evidence" value="ECO:0007669"/>
    <property type="project" value="UniProtKB-UniRule"/>
</dbReference>
<dbReference type="GO" id="GO:0004222">
    <property type="term" value="F:metalloendopeptidase activity"/>
    <property type="evidence" value="ECO:0007669"/>
    <property type="project" value="UniProtKB-UniRule"/>
</dbReference>
<dbReference type="EMBL" id="MNUY01000028">
    <property type="protein sequence ID" value="OIO14671.1"/>
    <property type="molecule type" value="Genomic_DNA"/>
</dbReference>
<gene>
    <name evidence="12" type="primary">htpX</name>
    <name evidence="14" type="ORF">AUJ73_01825</name>
</gene>
<evidence type="ECO:0000256" key="10">
    <source>
        <dbReference type="ARBA" id="ARBA00023049"/>
    </source>
</evidence>
<feature type="binding site" evidence="12">
    <location>
        <position position="145"/>
    </location>
    <ligand>
        <name>Zn(2+)</name>
        <dbReference type="ChEBI" id="CHEBI:29105"/>
        <note>catalytic</note>
    </ligand>
</feature>
<feature type="transmembrane region" description="Helical" evidence="12">
    <location>
        <begin position="196"/>
        <end position="220"/>
    </location>
</feature>
<accession>A0A1J4TX92</accession>
<comment type="cofactor">
    <cofactor evidence="12">
        <name>Zn(2+)</name>
        <dbReference type="ChEBI" id="CHEBI:29105"/>
    </cofactor>
    <text evidence="12">Binds 1 zinc ion per subunit.</text>
</comment>
<keyword evidence="7 12" id="KW-0378">Hydrolase</keyword>
<comment type="caution">
    <text evidence="14">The sequence shown here is derived from an EMBL/GenBank/DDBJ whole genome shotgun (WGS) entry which is preliminary data.</text>
</comment>
<evidence type="ECO:0000256" key="7">
    <source>
        <dbReference type="ARBA" id="ARBA00022801"/>
    </source>
</evidence>
<evidence type="ECO:0000256" key="2">
    <source>
        <dbReference type="ARBA" id="ARBA00009779"/>
    </source>
</evidence>
<feature type="transmembrane region" description="Helical" evidence="12">
    <location>
        <begin position="16"/>
        <end position="35"/>
    </location>
</feature>
<dbReference type="InterPro" id="IPR022919">
    <property type="entry name" value="Pept_M48_protease_HtpX"/>
</dbReference>
<feature type="active site" evidence="12">
    <location>
        <position position="146"/>
    </location>
</feature>
<dbReference type="PANTHER" id="PTHR43221">
    <property type="entry name" value="PROTEASE HTPX"/>
    <property type="match status" value="1"/>
</dbReference>
<dbReference type="InterPro" id="IPR050083">
    <property type="entry name" value="HtpX_protease"/>
</dbReference>
<dbReference type="Gene3D" id="3.30.2010.10">
    <property type="entry name" value="Metalloproteases ('zincins'), catalytic domain"/>
    <property type="match status" value="1"/>
</dbReference>
<dbReference type="EC" id="3.4.24.-" evidence="12"/>
<keyword evidence="3 12" id="KW-1003">Cell membrane</keyword>
<keyword evidence="11 12" id="KW-0472">Membrane</keyword>
<dbReference type="AlphaFoldDB" id="A0A1J4TX92"/>
<feature type="binding site" evidence="12">
    <location>
        <position position="225"/>
    </location>
    <ligand>
        <name>Zn(2+)</name>
        <dbReference type="ChEBI" id="CHEBI:29105"/>
        <note>catalytic</note>
    </ligand>
</feature>
<comment type="subcellular location">
    <subcellularLocation>
        <location evidence="1 12">Cell membrane</location>
        <topology evidence="1 12">Multi-pass membrane protein</topology>
    </subcellularLocation>
</comment>
<dbReference type="HAMAP" id="MF_00188">
    <property type="entry name" value="Pept_M48_protease_HtpX"/>
    <property type="match status" value="1"/>
</dbReference>
<feature type="domain" description="Peptidase M48" evidence="13">
    <location>
        <begin position="81"/>
        <end position="300"/>
    </location>
</feature>
<evidence type="ECO:0000259" key="13">
    <source>
        <dbReference type="Pfam" id="PF01435"/>
    </source>
</evidence>
<dbReference type="PANTHER" id="PTHR43221:SF1">
    <property type="entry name" value="PROTEASE HTPX"/>
    <property type="match status" value="1"/>
</dbReference>
<evidence type="ECO:0000256" key="8">
    <source>
        <dbReference type="ARBA" id="ARBA00022833"/>
    </source>
</evidence>
<evidence type="ECO:0000256" key="4">
    <source>
        <dbReference type="ARBA" id="ARBA00022670"/>
    </source>
</evidence>
<name>A0A1J4TX92_9BACT</name>
<proteinExistence type="inferred from homology"/>
<evidence type="ECO:0000256" key="12">
    <source>
        <dbReference type="HAMAP-Rule" id="MF_00188"/>
    </source>
</evidence>
<dbReference type="GO" id="GO:0006508">
    <property type="term" value="P:proteolysis"/>
    <property type="evidence" value="ECO:0007669"/>
    <property type="project" value="UniProtKB-KW"/>
</dbReference>
<keyword evidence="4 12" id="KW-0645">Protease</keyword>
<feature type="transmembrane region" description="Helical" evidence="12">
    <location>
        <begin position="157"/>
        <end position="176"/>
    </location>
</feature>
<dbReference type="Pfam" id="PF01435">
    <property type="entry name" value="Peptidase_M48"/>
    <property type="match status" value="1"/>
</dbReference>
<evidence type="ECO:0000256" key="11">
    <source>
        <dbReference type="ARBA" id="ARBA00023136"/>
    </source>
</evidence>
<evidence type="ECO:0000313" key="14">
    <source>
        <dbReference type="EMBL" id="OIO14671.1"/>
    </source>
</evidence>
<evidence type="ECO:0000256" key="1">
    <source>
        <dbReference type="ARBA" id="ARBA00004651"/>
    </source>
</evidence>